<comment type="caution">
    <text evidence="2">The sequence shown here is derived from an EMBL/GenBank/DDBJ whole genome shotgun (WGS) entry which is preliminary data.</text>
</comment>
<name>A0A3D5IYL2_9FLAO</name>
<evidence type="ECO:0000313" key="3">
    <source>
        <dbReference type="Proteomes" id="UP000264330"/>
    </source>
</evidence>
<organism evidence="2 3">
    <name type="scientific">Zunongwangia profunda</name>
    <dbReference type="NCBI Taxonomy" id="398743"/>
    <lineage>
        <taxon>Bacteria</taxon>
        <taxon>Pseudomonadati</taxon>
        <taxon>Bacteroidota</taxon>
        <taxon>Flavobacteriia</taxon>
        <taxon>Flavobacteriales</taxon>
        <taxon>Flavobacteriaceae</taxon>
        <taxon>Zunongwangia</taxon>
    </lineage>
</organism>
<evidence type="ECO:0000256" key="1">
    <source>
        <dbReference type="SAM" id="MobiDB-lite"/>
    </source>
</evidence>
<dbReference type="EMBL" id="DPMF01000082">
    <property type="protein sequence ID" value="HCV80136.1"/>
    <property type="molecule type" value="Genomic_DNA"/>
</dbReference>
<reference evidence="2 3" key="1">
    <citation type="journal article" date="2018" name="Nat. Biotechnol.">
        <title>A standardized bacterial taxonomy based on genome phylogeny substantially revises the tree of life.</title>
        <authorList>
            <person name="Parks D.H."/>
            <person name="Chuvochina M."/>
            <person name="Waite D.W."/>
            <person name="Rinke C."/>
            <person name="Skarshewski A."/>
            <person name="Chaumeil P.A."/>
            <person name="Hugenholtz P."/>
        </authorList>
    </citation>
    <scope>NUCLEOTIDE SEQUENCE [LARGE SCALE GENOMIC DNA]</scope>
    <source>
        <strain evidence="2">UBA9359</strain>
    </source>
</reference>
<sequence>MISVSCNNQNQQNASKKSETTVDNVSTPIQKVKRDTLKSTLPSQHSTTYYSSQDSLAGIEVKKDSLIMFYTGNTTKASDHYQMNFSDTLYKDGTLLKKGPFLTLKNDSSALQYIVNEWNDTIISLIYLERGNTLTYIKN</sequence>
<feature type="region of interest" description="Disordered" evidence="1">
    <location>
        <begin position="1"/>
        <end position="29"/>
    </location>
</feature>
<evidence type="ECO:0000313" key="2">
    <source>
        <dbReference type="EMBL" id="HCV80136.1"/>
    </source>
</evidence>
<proteinExistence type="predicted"/>
<dbReference type="AlphaFoldDB" id="A0A3D5IYL2"/>
<protein>
    <submittedName>
        <fullName evidence="2">Uncharacterized protein</fullName>
    </submittedName>
</protein>
<gene>
    <name evidence="2" type="ORF">DGQ38_03720</name>
</gene>
<dbReference type="Proteomes" id="UP000264330">
    <property type="component" value="Unassembled WGS sequence"/>
</dbReference>
<accession>A0A3D5IYL2</accession>